<proteinExistence type="inferred from homology"/>
<evidence type="ECO:0000256" key="2">
    <source>
        <dbReference type="ARBA" id="ARBA00006500"/>
    </source>
</evidence>
<reference evidence="14 15" key="1">
    <citation type="journal article" date="2024" name="G3 (Bethesda)">
        <title>Genome assembly of Hibiscus sabdariffa L. provides insights into metabolisms of medicinal natural products.</title>
        <authorList>
            <person name="Kim T."/>
        </authorList>
    </citation>
    <scope>NUCLEOTIDE SEQUENCE [LARGE SCALE GENOMIC DNA]</scope>
    <source>
        <strain evidence="14">TK-2024</strain>
        <tissue evidence="14">Old leaves</tissue>
    </source>
</reference>
<evidence type="ECO:0000256" key="4">
    <source>
        <dbReference type="ARBA" id="ARBA00022528"/>
    </source>
</evidence>
<feature type="domain" description="Acyl-ACP thioesterase N-terminal hotdog" evidence="12">
    <location>
        <begin position="72"/>
        <end position="155"/>
    </location>
</feature>
<gene>
    <name evidence="14" type="ORF">V6N11_032163</name>
</gene>
<dbReference type="InterPro" id="IPR029069">
    <property type="entry name" value="HotDog_dom_sf"/>
</dbReference>
<dbReference type="InterPro" id="IPR049427">
    <property type="entry name" value="Acyl-ACP_TE_C"/>
</dbReference>
<dbReference type="InterPro" id="IPR002864">
    <property type="entry name" value="Acyl-ACP_thioesterase_NHD"/>
</dbReference>
<dbReference type="Pfam" id="PF01643">
    <property type="entry name" value="Acyl-ACP_TE"/>
    <property type="match status" value="1"/>
</dbReference>
<evidence type="ECO:0000313" key="14">
    <source>
        <dbReference type="EMBL" id="KAK9030750.1"/>
    </source>
</evidence>
<keyword evidence="6 11" id="KW-0378">Hydrolase</keyword>
<comment type="subcellular location">
    <subcellularLocation>
        <location evidence="1 11">Plastid</location>
        <location evidence="1 11">Chloroplast</location>
    </subcellularLocation>
</comment>
<evidence type="ECO:0000256" key="8">
    <source>
        <dbReference type="ARBA" id="ARBA00022946"/>
    </source>
</evidence>
<evidence type="ECO:0000256" key="9">
    <source>
        <dbReference type="ARBA" id="ARBA00023098"/>
    </source>
</evidence>
<dbReference type="InterPro" id="IPR045023">
    <property type="entry name" value="FATA/B"/>
</dbReference>
<dbReference type="Proteomes" id="UP001396334">
    <property type="component" value="Unassembled WGS sequence"/>
</dbReference>
<evidence type="ECO:0000313" key="15">
    <source>
        <dbReference type="Proteomes" id="UP001396334"/>
    </source>
</evidence>
<evidence type="ECO:0000256" key="6">
    <source>
        <dbReference type="ARBA" id="ARBA00022801"/>
    </source>
</evidence>
<sequence length="278" mass="31658">MLAFRAEPTFPMLPSSFSSNTLRYGGNNKKLHMGVKYPKCTKSISNYNMRGGKPDPDKIHDILGGRMVEEDLVFQQELMVRSSDVDSDSKLSIIALSNYLQDTVVNHVESIGVLSDGFATPEMSRRDLAWVTCKMGIAIDCYPCCLCTMMNVKTRKLSKFIEEARRELKPYLKSRSSPLIEKTQKLQVINIDSADFTSLDLSSGWNDLDMNQHVNNVKYIEWILEGVPSSIKKSHSLSRIDMEFRKECDSNAMLKCLSKISEILTLNQMIQQMEMMRD</sequence>
<organism evidence="14 15">
    <name type="scientific">Hibiscus sabdariffa</name>
    <name type="common">roselle</name>
    <dbReference type="NCBI Taxonomy" id="183260"/>
    <lineage>
        <taxon>Eukaryota</taxon>
        <taxon>Viridiplantae</taxon>
        <taxon>Streptophyta</taxon>
        <taxon>Embryophyta</taxon>
        <taxon>Tracheophyta</taxon>
        <taxon>Spermatophyta</taxon>
        <taxon>Magnoliopsida</taxon>
        <taxon>eudicotyledons</taxon>
        <taxon>Gunneridae</taxon>
        <taxon>Pentapetalae</taxon>
        <taxon>rosids</taxon>
        <taxon>malvids</taxon>
        <taxon>Malvales</taxon>
        <taxon>Malvaceae</taxon>
        <taxon>Malvoideae</taxon>
        <taxon>Hibiscus</taxon>
    </lineage>
</organism>
<accession>A0ABR2SZS9</accession>
<keyword evidence="9 11" id="KW-0443">Lipid metabolism</keyword>
<evidence type="ECO:0000256" key="1">
    <source>
        <dbReference type="ARBA" id="ARBA00004229"/>
    </source>
</evidence>
<keyword evidence="7 11" id="KW-0276">Fatty acid metabolism</keyword>
<keyword evidence="4 11" id="KW-0150">Chloroplast</keyword>
<keyword evidence="10 11" id="KW-0275">Fatty acid biosynthesis</keyword>
<evidence type="ECO:0000259" key="12">
    <source>
        <dbReference type="Pfam" id="PF01643"/>
    </source>
</evidence>
<keyword evidence="3 11" id="KW-0444">Lipid biosynthesis</keyword>
<keyword evidence="8" id="KW-0809">Transit peptide</keyword>
<dbReference type="PANTHER" id="PTHR31727:SF11">
    <property type="entry name" value="ACYL-[ACYL-CARRIER-PROTEIN] HYDROLASE"/>
    <property type="match status" value="1"/>
</dbReference>
<dbReference type="PANTHER" id="PTHR31727">
    <property type="entry name" value="OLEOYL-ACYL CARRIER PROTEIN THIOESTERASE 1, CHLOROPLASTIC"/>
    <property type="match status" value="1"/>
</dbReference>
<dbReference type="SUPFAM" id="SSF54637">
    <property type="entry name" value="Thioesterase/thiol ester dehydrase-isomerase"/>
    <property type="match status" value="2"/>
</dbReference>
<dbReference type="EC" id="3.1.2.-" evidence="11"/>
<comment type="caution">
    <text evidence="14">The sequence shown here is derived from an EMBL/GenBank/DDBJ whole genome shotgun (WGS) entry which is preliminary data.</text>
</comment>
<evidence type="ECO:0000256" key="10">
    <source>
        <dbReference type="ARBA" id="ARBA00023160"/>
    </source>
</evidence>
<evidence type="ECO:0000259" key="13">
    <source>
        <dbReference type="Pfam" id="PF20791"/>
    </source>
</evidence>
<protein>
    <recommendedName>
        <fullName evidence="11">Acyl-[acyl-carrier-protein] hydrolase</fullName>
        <ecNumber evidence="11">3.1.2.-</ecNumber>
    </recommendedName>
</protein>
<keyword evidence="5 11" id="KW-0934">Plastid</keyword>
<evidence type="ECO:0000256" key="3">
    <source>
        <dbReference type="ARBA" id="ARBA00022516"/>
    </source>
</evidence>
<dbReference type="Pfam" id="PF20791">
    <property type="entry name" value="Acyl-ACP_TE_C"/>
    <property type="match status" value="1"/>
</dbReference>
<dbReference type="EMBL" id="JBBPBN010000010">
    <property type="protein sequence ID" value="KAK9030750.1"/>
    <property type="molecule type" value="Genomic_DNA"/>
</dbReference>
<evidence type="ECO:0000256" key="7">
    <source>
        <dbReference type="ARBA" id="ARBA00022832"/>
    </source>
</evidence>
<comment type="function">
    <text evidence="11">Plays an essential role in chain termination during de novo fatty acid synthesis.</text>
</comment>
<feature type="domain" description="Acyl-ACP thioesterase-like C-terminal" evidence="13">
    <location>
        <begin position="195"/>
        <end position="262"/>
    </location>
</feature>
<evidence type="ECO:0000256" key="11">
    <source>
        <dbReference type="RuleBase" id="RU363096"/>
    </source>
</evidence>
<evidence type="ECO:0000256" key="5">
    <source>
        <dbReference type="ARBA" id="ARBA00022640"/>
    </source>
</evidence>
<dbReference type="Gene3D" id="3.10.129.10">
    <property type="entry name" value="Hotdog Thioesterase"/>
    <property type="match status" value="2"/>
</dbReference>
<comment type="similarity">
    <text evidence="2 11">Belongs to the acyl-ACP thioesterase family.</text>
</comment>
<name>A0ABR2SZS9_9ROSI</name>
<keyword evidence="15" id="KW-1185">Reference proteome</keyword>